<feature type="chain" id="PRO_5045847130" description="Secreted protein" evidence="1">
    <location>
        <begin position="23"/>
        <end position="61"/>
    </location>
</feature>
<proteinExistence type="predicted"/>
<dbReference type="EMBL" id="JBEYXV010000008">
    <property type="protein sequence ID" value="MEU6822355.1"/>
    <property type="molecule type" value="Genomic_DNA"/>
</dbReference>
<feature type="signal peptide" evidence="1">
    <location>
        <begin position="1"/>
        <end position="22"/>
    </location>
</feature>
<name>A0ABV3BNP3_9ACTN</name>
<keyword evidence="3" id="KW-1185">Reference proteome</keyword>
<evidence type="ECO:0000256" key="1">
    <source>
        <dbReference type="SAM" id="SignalP"/>
    </source>
</evidence>
<accession>A0ABV3BNP3</accession>
<sequence length="61" mass="6036">MIRRALVLALVALAAAAGPVVAATANPGPLPVPLPVADTLVNEGVTVEGPLINNFGLPTVL</sequence>
<protein>
    <recommendedName>
        <fullName evidence="4">Secreted protein</fullName>
    </recommendedName>
</protein>
<keyword evidence="1" id="KW-0732">Signal</keyword>
<comment type="caution">
    <text evidence="2">The sequence shown here is derived from an EMBL/GenBank/DDBJ whole genome shotgun (WGS) entry which is preliminary data.</text>
</comment>
<evidence type="ECO:0000313" key="3">
    <source>
        <dbReference type="Proteomes" id="UP001551176"/>
    </source>
</evidence>
<evidence type="ECO:0000313" key="2">
    <source>
        <dbReference type="EMBL" id="MEU6822355.1"/>
    </source>
</evidence>
<gene>
    <name evidence="2" type="ORF">ABZ921_17155</name>
</gene>
<dbReference type="RefSeq" id="WP_359349439.1">
    <property type="nucleotide sequence ID" value="NZ_JBEYXV010000008.1"/>
</dbReference>
<dbReference type="Proteomes" id="UP001551176">
    <property type="component" value="Unassembled WGS sequence"/>
</dbReference>
<evidence type="ECO:0008006" key="4">
    <source>
        <dbReference type="Google" id="ProtNLM"/>
    </source>
</evidence>
<reference evidence="2 3" key="1">
    <citation type="submission" date="2024-06" db="EMBL/GenBank/DDBJ databases">
        <title>The Natural Products Discovery Center: Release of the First 8490 Sequenced Strains for Exploring Actinobacteria Biosynthetic Diversity.</title>
        <authorList>
            <person name="Kalkreuter E."/>
            <person name="Kautsar S.A."/>
            <person name="Yang D."/>
            <person name="Bader C.D."/>
            <person name="Teijaro C.N."/>
            <person name="Fluegel L."/>
            <person name="Davis C.M."/>
            <person name="Simpson J.R."/>
            <person name="Lauterbach L."/>
            <person name="Steele A.D."/>
            <person name="Gui C."/>
            <person name="Meng S."/>
            <person name="Li G."/>
            <person name="Viehrig K."/>
            <person name="Ye F."/>
            <person name="Su P."/>
            <person name="Kiefer A.F."/>
            <person name="Nichols A."/>
            <person name="Cepeda A.J."/>
            <person name="Yan W."/>
            <person name="Fan B."/>
            <person name="Jiang Y."/>
            <person name="Adhikari A."/>
            <person name="Zheng C.-J."/>
            <person name="Schuster L."/>
            <person name="Cowan T.M."/>
            <person name="Smanski M.J."/>
            <person name="Chevrette M.G."/>
            <person name="De Carvalho L.P.S."/>
            <person name="Shen B."/>
        </authorList>
    </citation>
    <scope>NUCLEOTIDE SEQUENCE [LARGE SCALE GENOMIC DNA]</scope>
    <source>
        <strain evidence="2 3">NPDC046838</strain>
    </source>
</reference>
<organism evidence="2 3">
    <name type="scientific">Streptomyces atriruber</name>
    <dbReference type="NCBI Taxonomy" id="545121"/>
    <lineage>
        <taxon>Bacteria</taxon>
        <taxon>Bacillati</taxon>
        <taxon>Actinomycetota</taxon>
        <taxon>Actinomycetes</taxon>
        <taxon>Kitasatosporales</taxon>
        <taxon>Streptomycetaceae</taxon>
        <taxon>Streptomyces</taxon>
    </lineage>
</organism>